<dbReference type="PANTHER" id="PTHR12243:SF67">
    <property type="entry name" value="COREPRESSOR OF PANGOLIN, ISOFORM A-RELATED"/>
    <property type="match status" value="1"/>
</dbReference>
<dbReference type="OrthoDB" id="5779735at2759"/>
<name>A0A7R8CFE2_LEPSM</name>
<dbReference type="EMBL" id="HG994589">
    <property type="protein sequence ID" value="CAF2798978.1"/>
    <property type="molecule type" value="Genomic_DNA"/>
</dbReference>
<evidence type="ECO:0000313" key="2">
    <source>
        <dbReference type="Proteomes" id="UP000675881"/>
    </source>
</evidence>
<dbReference type="PANTHER" id="PTHR12243">
    <property type="entry name" value="MADF DOMAIN TRANSCRIPTION FACTOR"/>
    <property type="match status" value="1"/>
</dbReference>
<dbReference type="Pfam" id="PF10545">
    <property type="entry name" value="MADF_DNA_bdg"/>
    <property type="match status" value="1"/>
</dbReference>
<sequence length="242" mass="28243">MQFPNKQDSGIKSSVDSKVTEPINTNLFQYKNQVRKIMFHEQLIREVSKFPCLWKNNATNCRNHIFKVRTWFQISKKMGMDIQIIQKEWRNMRLMYGRELKKIQMSKSKGPPVESSWRYFKYLRFLEDQIKPLKPEINNQKNNFIESIKIDTKSLSPATAGLLVKEPMPSTSGIKSITKKSNDYLDKFNIKEIDKFIFEEFDQISISGQQECQHGRLLQGSQTLLKTSAKCPRQVGGCPILL</sequence>
<protein>
    <submittedName>
        <fullName evidence="1">(salmon louse) hypothetical protein</fullName>
    </submittedName>
</protein>
<accession>A0A7R8CFE2</accession>
<organism evidence="1 2">
    <name type="scientific">Lepeophtheirus salmonis</name>
    <name type="common">Salmon louse</name>
    <name type="synonym">Caligus salmonis</name>
    <dbReference type="NCBI Taxonomy" id="72036"/>
    <lineage>
        <taxon>Eukaryota</taxon>
        <taxon>Metazoa</taxon>
        <taxon>Ecdysozoa</taxon>
        <taxon>Arthropoda</taxon>
        <taxon>Crustacea</taxon>
        <taxon>Multicrustacea</taxon>
        <taxon>Hexanauplia</taxon>
        <taxon>Copepoda</taxon>
        <taxon>Siphonostomatoida</taxon>
        <taxon>Caligidae</taxon>
        <taxon>Lepeophtheirus</taxon>
    </lineage>
</organism>
<dbReference type="PROSITE" id="PS51029">
    <property type="entry name" value="MADF"/>
    <property type="match status" value="1"/>
</dbReference>
<evidence type="ECO:0000313" key="1">
    <source>
        <dbReference type="EMBL" id="CAF2798978.1"/>
    </source>
</evidence>
<dbReference type="InterPro" id="IPR039353">
    <property type="entry name" value="TF_Adf1"/>
</dbReference>
<gene>
    <name evidence="1" type="ORF">LSAA_2642</name>
</gene>
<keyword evidence="2" id="KW-1185">Reference proteome</keyword>
<dbReference type="Proteomes" id="UP000675881">
    <property type="component" value="Chromosome 10"/>
</dbReference>
<reference evidence="1" key="1">
    <citation type="submission" date="2021-02" db="EMBL/GenBank/DDBJ databases">
        <authorList>
            <person name="Bekaert M."/>
        </authorList>
    </citation>
    <scope>NUCLEOTIDE SEQUENCE</scope>
    <source>
        <strain evidence="1">IoA-00</strain>
    </source>
</reference>
<proteinExistence type="predicted"/>
<dbReference type="AlphaFoldDB" id="A0A7R8CFE2"/>
<dbReference type="InterPro" id="IPR006578">
    <property type="entry name" value="MADF-dom"/>
</dbReference>
<dbReference type="SMART" id="SM00595">
    <property type="entry name" value="MADF"/>
    <property type="match status" value="1"/>
</dbReference>